<evidence type="ECO:0000256" key="7">
    <source>
        <dbReference type="ARBA" id="ARBA00023136"/>
    </source>
</evidence>
<comment type="similarity">
    <text evidence="2">Belongs to the glycosyltransferase 2 family.</text>
</comment>
<dbReference type="CDD" id="cd06442">
    <property type="entry name" value="DPM1_like"/>
    <property type="match status" value="1"/>
</dbReference>
<dbReference type="Gene3D" id="3.90.550.10">
    <property type="entry name" value="Spore Coat Polysaccharide Biosynthesis Protein SpsA, Chain A"/>
    <property type="match status" value="1"/>
</dbReference>
<dbReference type="InterPro" id="IPR001173">
    <property type="entry name" value="Glyco_trans_2-like"/>
</dbReference>
<evidence type="ECO:0000256" key="3">
    <source>
        <dbReference type="ARBA" id="ARBA00022676"/>
    </source>
</evidence>
<keyword evidence="7 8" id="KW-0472">Membrane</keyword>
<dbReference type="InterPro" id="IPR029044">
    <property type="entry name" value="Nucleotide-diphossugar_trans"/>
</dbReference>
<dbReference type="EMBL" id="RQGF01000034">
    <property type="protein sequence ID" value="TGL59014.1"/>
    <property type="molecule type" value="Genomic_DNA"/>
</dbReference>
<organism evidence="11 12">
    <name type="scientific">Leptospira sarikeiensis</name>
    <dbReference type="NCBI Taxonomy" id="2484943"/>
    <lineage>
        <taxon>Bacteria</taxon>
        <taxon>Pseudomonadati</taxon>
        <taxon>Spirochaetota</taxon>
        <taxon>Spirochaetia</taxon>
        <taxon>Leptospirales</taxon>
        <taxon>Leptospiraceae</taxon>
        <taxon>Leptospira</taxon>
    </lineage>
</organism>
<feature type="transmembrane region" description="Helical" evidence="8">
    <location>
        <begin position="315"/>
        <end position="333"/>
    </location>
</feature>
<dbReference type="RefSeq" id="WP_135650936.1">
    <property type="nucleotide sequence ID" value="NZ_RQGF01000034.1"/>
</dbReference>
<dbReference type="Proteomes" id="UP000297762">
    <property type="component" value="Unassembled WGS sequence"/>
</dbReference>
<dbReference type="GO" id="GO:0004582">
    <property type="term" value="F:dolichyl-phosphate beta-D-mannosyltransferase activity"/>
    <property type="evidence" value="ECO:0007669"/>
    <property type="project" value="InterPro"/>
</dbReference>
<keyword evidence="4 11" id="KW-0808">Transferase</keyword>
<feature type="transmembrane region" description="Helical" evidence="8">
    <location>
        <begin position="354"/>
        <end position="371"/>
    </location>
</feature>
<evidence type="ECO:0000259" key="9">
    <source>
        <dbReference type="Pfam" id="PF00535"/>
    </source>
</evidence>
<gene>
    <name evidence="11" type="ORF">EHQ64_16665</name>
</gene>
<feature type="transmembrane region" description="Helical" evidence="8">
    <location>
        <begin position="271"/>
        <end position="295"/>
    </location>
</feature>
<evidence type="ECO:0000259" key="10">
    <source>
        <dbReference type="Pfam" id="PF04138"/>
    </source>
</evidence>
<dbReference type="InterPro" id="IPR007267">
    <property type="entry name" value="GtrA_DPMS_TM"/>
</dbReference>
<keyword evidence="6 8" id="KW-1133">Transmembrane helix</keyword>
<sequence length="386" mass="43855">MRPKISVLLPSYNEAGNIEPCINNIIKILNDTSHEIIVIDDNSPDKTWQIVEQIHEKNPRVKLIRRMTEKGLSSAIITGMNSAEGEYFFVMDADMQHDENLLPVMIDHLDKGSDVIVGTRYANGGSTGKWSFLRKFLSIVATSFAKFFLHISISDPMSGFFGIKREVYFKNGENINPRGFKILLEILGRNGNGLKVSELPFHFRNRLHGETKINNSIARSFLVAVLDLRFGKWVSSTFLLYSLVGLSGVLVNLLGFMFFESIGVGDLNTGIKFLPVFPISVFFGIELSIISNFILNNYFTFYETRYEKWAAVRGFIIFSGVSALGMFVQLGVFQLMSYKIAPKFGLGENFETRFFCEMISIFVAMFTNYFLNSNITWTVNKPKRFQ</sequence>
<feature type="domain" description="Glycosyltransferase 2-like" evidence="9">
    <location>
        <begin position="6"/>
        <end position="168"/>
    </location>
</feature>
<dbReference type="GO" id="GO:0006506">
    <property type="term" value="P:GPI anchor biosynthetic process"/>
    <property type="evidence" value="ECO:0007669"/>
    <property type="project" value="TreeGrafter"/>
</dbReference>
<feature type="domain" description="GtrA/DPMS transmembrane" evidence="10">
    <location>
        <begin position="241"/>
        <end position="377"/>
    </location>
</feature>
<evidence type="ECO:0000313" key="12">
    <source>
        <dbReference type="Proteomes" id="UP000297762"/>
    </source>
</evidence>
<comment type="subcellular location">
    <subcellularLocation>
        <location evidence="1">Membrane</location>
        <topology evidence="1">Multi-pass membrane protein</topology>
    </subcellularLocation>
</comment>
<dbReference type="AlphaFoldDB" id="A0A4R9K2D7"/>
<dbReference type="Pfam" id="PF04138">
    <property type="entry name" value="GtrA_DPMS_TM"/>
    <property type="match status" value="1"/>
</dbReference>
<keyword evidence="12" id="KW-1185">Reference proteome</keyword>
<keyword evidence="5 8" id="KW-0812">Transmembrane</keyword>
<proteinExistence type="inferred from homology"/>
<dbReference type="InterPro" id="IPR039528">
    <property type="entry name" value="DPM1-like"/>
</dbReference>
<dbReference type="GO" id="GO:0000271">
    <property type="term" value="P:polysaccharide biosynthetic process"/>
    <property type="evidence" value="ECO:0007669"/>
    <property type="project" value="InterPro"/>
</dbReference>
<evidence type="ECO:0000256" key="6">
    <source>
        <dbReference type="ARBA" id="ARBA00022989"/>
    </source>
</evidence>
<accession>A0A4R9K2D7</accession>
<evidence type="ECO:0000313" key="11">
    <source>
        <dbReference type="EMBL" id="TGL59014.1"/>
    </source>
</evidence>
<reference evidence="11" key="1">
    <citation type="journal article" date="2019" name="PLoS Negl. Trop. Dis.">
        <title>Revisiting the worldwide diversity of Leptospira species in the environment.</title>
        <authorList>
            <person name="Vincent A.T."/>
            <person name="Schiettekatte O."/>
            <person name="Bourhy P."/>
            <person name="Veyrier F.J."/>
            <person name="Picardeau M."/>
        </authorList>
    </citation>
    <scope>NUCLEOTIDE SEQUENCE [LARGE SCALE GENOMIC DNA]</scope>
    <source>
        <strain evidence="11">201702455</strain>
    </source>
</reference>
<dbReference type="GO" id="GO:0006488">
    <property type="term" value="P:dolichol-linked oligosaccharide biosynthetic process"/>
    <property type="evidence" value="ECO:0007669"/>
    <property type="project" value="TreeGrafter"/>
</dbReference>
<feature type="transmembrane region" description="Helical" evidence="8">
    <location>
        <begin position="238"/>
        <end position="259"/>
    </location>
</feature>
<evidence type="ECO:0000256" key="2">
    <source>
        <dbReference type="ARBA" id="ARBA00006739"/>
    </source>
</evidence>
<dbReference type="Pfam" id="PF00535">
    <property type="entry name" value="Glycos_transf_2"/>
    <property type="match status" value="1"/>
</dbReference>
<protein>
    <submittedName>
        <fullName evidence="11">Glycosyltransferase family 2 protein</fullName>
    </submittedName>
</protein>
<name>A0A4R9K2D7_9LEPT</name>
<dbReference type="PANTHER" id="PTHR43398">
    <property type="entry name" value="DOLICHOL-PHOSPHATE MANNOSYLTRANSFERASE SUBUNIT 1"/>
    <property type="match status" value="1"/>
</dbReference>
<dbReference type="GO" id="GO:0016020">
    <property type="term" value="C:membrane"/>
    <property type="evidence" value="ECO:0007669"/>
    <property type="project" value="UniProtKB-SubCell"/>
</dbReference>
<comment type="caution">
    <text evidence="11">The sequence shown here is derived from an EMBL/GenBank/DDBJ whole genome shotgun (WGS) entry which is preliminary data.</text>
</comment>
<evidence type="ECO:0000256" key="5">
    <source>
        <dbReference type="ARBA" id="ARBA00022692"/>
    </source>
</evidence>
<dbReference type="PANTHER" id="PTHR43398:SF1">
    <property type="entry name" value="DOLICHOL-PHOSPHATE MANNOSYLTRANSFERASE SUBUNIT 1"/>
    <property type="match status" value="1"/>
</dbReference>
<dbReference type="SUPFAM" id="SSF53448">
    <property type="entry name" value="Nucleotide-diphospho-sugar transferases"/>
    <property type="match status" value="1"/>
</dbReference>
<dbReference type="OrthoDB" id="9810303at2"/>
<dbReference type="GO" id="GO:0035269">
    <property type="term" value="P:protein O-linked glycosylation via mannose"/>
    <property type="evidence" value="ECO:0007669"/>
    <property type="project" value="TreeGrafter"/>
</dbReference>
<keyword evidence="3" id="KW-0328">Glycosyltransferase</keyword>
<evidence type="ECO:0000256" key="4">
    <source>
        <dbReference type="ARBA" id="ARBA00022679"/>
    </source>
</evidence>
<evidence type="ECO:0000256" key="8">
    <source>
        <dbReference type="SAM" id="Phobius"/>
    </source>
</evidence>
<evidence type="ECO:0000256" key="1">
    <source>
        <dbReference type="ARBA" id="ARBA00004141"/>
    </source>
</evidence>